<gene>
    <name evidence="2" type="ORF">FGM01_12215</name>
</gene>
<dbReference type="InterPro" id="IPR029052">
    <property type="entry name" value="Metallo-depent_PP-like"/>
</dbReference>
<dbReference type="CDD" id="cd07379">
    <property type="entry name" value="MPP_239FB"/>
    <property type="match status" value="1"/>
</dbReference>
<protein>
    <submittedName>
        <fullName evidence="2">Metallophosphoesterase</fullName>
    </submittedName>
</protein>
<keyword evidence="3" id="KW-1185">Reference proteome</keyword>
<dbReference type="OrthoDB" id="332939at2"/>
<dbReference type="RefSeq" id="WP_143411452.1">
    <property type="nucleotide sequence ID" value="NZ_VHSF01000003.1"/>
</dbReference>
<dbReference type="InterPro" id="IPR004843">
    <property type="entry name" value="Calcineurin-like_PHP"/>
</dbReference>
<evidence type="ECO:0000313" key="3">
    <source>
        <dbReference type="Proteomes" id="UP000315131"/>
    </source>
</evidence>
<reference evidence="2 3" key="1">
    <citation type="submission" date="2019-06" db="EMBL/GenBank/DDBJ databases">
        <title>Gramella sabulilitoris sp. nov., isolated from a marine sand.</title>
        <authorList>
            <person name="Yoon J.-H."/>
        </authorList>
    </citation>
    <scope>NUCLEOTIDE SEQUENCE [LARGE SCALE GENOMIC DNA]</scope>
    <source>
        <strain evidence="2 3">HSMS-1</strain>
    </source>
</reference>
<evidence type="ECO:0000259" key="1">
    <source>
        <dbReference type="Pfam" id="PF00149"/>
    </source>
</evidence>
<dbReference type="Gene3D" id="3.60.21.10">
    <property type="match status" value="1"/>
</dbReference>
<evidence type="ECO:0000313" key="2">
    <source>
        <dbReference type="EMBL" id="TRO64255.1"/>
    </source>
</evidence>
<dbReference type="PANTHER" id="PTHR12905">
    <property type="entry name" value="METALLOPHOSPHOESTERASE"/>
    <property type="match status" value="1"/>
</dbReference>
<sequence length="205" mass="23362">MKLICLADTHNLHHEIPIPHGDILIHAGDCTDGGTRNETSNFLEWFSSQPHNHKILIPGNHDFFFEKQQNLDKVPANIHVLIDKGIKLEGINFWGSPVTPGLHNWAFNKERGEAIRKHWNLIPAKTDVLITHTPPFGILDEIDGRNHLGCEELREFLTIVKPKFHLFGHIHQAAGSTTRNGIQFYNLSILDKRLRIIHSPITLKI</sequence>
<accession>A0A550HZY7</accession>
<dbReference type="PANTHER" id="PTHR12905:SF0">
    <property type="entry name" value="CALCINEURIN-LIKE PHOSPHOESTERASE DOMAIN-CONTAINING PROTEIN"/>
    <property type="match status" value="1"/>
</dbReference>
<proteinExistence type="predicted"/>
<dbReference type="GO" id="GO:0016787">
    <property type="term" value="F:hydrolase activity"/>
    <property type="evidence" value="ECO:0007669"/>
    <property type="project" value="InterPro"/>
</dbReference>
<name>A0A550HZY7_9FLAO</name>
<dbReference type="Pfam" id="PF00149">
    <property type="entry name" value="Metallophos"/>
    <property type="match status" value="1"/>
</dbReference>
<feature type="domain" description="Calcineurin-like phosphoesterase" evidence="1">
    <location>
        <begin position="5"/>
        <end position="172"/>
    </location>
</feature>
<dbReference type="AlphaFoldDB" id="A0A550HZY7"/>
<dbReference type="SUPFAM" id="SSF56300">
    <property type="entry name" value="Metallo-dependent phosphatases"/>
    <property type="match status" value="1"/>
</dbReference>
<organism evidence="2 3">
    <name type="scientific">Christiangramia sabulilitoris</name>
    <dbReference type="NCBI Taxonomy" id="2583991"/>
    <lineage>
        <taxon>Bacteria</taxon>
        <taxon>Pseudomonadati</taxon>
        <taxon>Bacteroidota</taxon>
        <taxon>Flavobacteriia</taxon>
        <taxon>Flavobacteriales</taxon>
        <taxon>Flavobacteriaceae</taxon>
        <taxon>Christiangramia</taxon>
    </lineage>
</organism>
<dbReference type="Proteomes" id="UP000315131">
    <property type="component" value="Unassembled WGS sequence"/>
</dbReference>
<comment type="caution">
    <text evidence="2">The sequence shown here is derived from an EMBL/GenBank/DDBJ whole genome shotgun (WGS) entry which is preliminary data.</text>
</comment>
<dbReference type="EMBL" id="VHSF01000003">
    <property type="protein sequence ID" value="TRO64255.1"/>
    <property type="molecule type" value="Genomic_DNA"/>
</dbReference>
<dbReference type="InterPro" id="IPR051693">
    <property type="entry name" value="UPF0046_metallophosphoest"/>
</dbReference>